<accession>A0AAP0LJV5</accession>
<gene>
    <name evidence="1" type="ORF">WN944_028473</name>
</gene>
<dbReference type="Proteomes" id="UP001428341">
    <property type="component" value="Unassembled WGS sequence"/>
</dbReference>
<sequence>MEGQQNAGKRVRNGDHRMDSDRLSNLPDHIIYHILSWQFNLTRLSFIRKNWGMLSVPRTISSVSLATRISKFARSHNVEELKTDSREICSQLSKLQTPKNLSVVGPCITNSTHFAPLTTLCLTRVQFDHTYRYSDIFSGCLMLENLYFNECIVDYFDELKISAPRLVNLAISGYVHLEHALDLQRLAERLSHVKSVNITGNFSQGNFILNPRSEAEDFELNKETREEYLRKYFEAASHMDVMIKCLGNEKWSNIWFFCCLSSAAVLCSKKTDVYFKAAMIVSPPSPKNFPEWGHSNHDLN</sequence>
<dbReference type="PANTHER" id="PTHR32212:SF234">
    <property type="entry name" value="F-BOX_LRR-REPEAT PROTEIN 13-LIKE"/>
    <property type="match status" value="1"/>
</dbReference>
<proteinExistence type="predicted"/>
<dbReference type="AlphaFoldDB" id="A0AAP0LJV5"/>
<protein>
    <recommendedName>
        <fullName evidence="3">F-box domain-containing protein</fullName>
    </recommendedName>
</protein>
<dbReference type="SUPFAM" id="SSF52047">
    <property type="entry name" value="RNI-like"/>
    <property type="match status" value="1"/>
</dbReference>
<dbReference type="PANTHER" id="PTHR32212">
    <property type="entry name" value="CYCLIN-LIKE F-BOX"/>
    <property type="match status" value="1"/>
</dbReference>
<comment type="caution">
    <text evidence="1">The sequence shown here is derived from an EMBL/GenBank/DDBJ whole genome shotgun (WGS) entry which is preliminary data.</text>
</comment>
<organism evidence="1 2">
    <name type="scientific">Citrus x changshan-huyou</name>
    <dbReference type="NCBI Taxonomy" id="2935761"/>
    <lineage>
        <taxon>Eukaryota</taxon>
        <taxon>Viridiplantae</taxon>
        <taxon>Streptophyta</taxon>
        <taxon>Embryophyta</taxon>
        <taxon>Tracheophyta</taxon>
        <taxon>Spermatophyta</taxon>
        <taxon>Magnoliopsida</taxon>
        <taxon>eudicotyledons</taxon>
        <taxon>Gunneridae</taxon>
        <taxon>Pentapetalae</taxon>
        <taxon>rosids</taxon>
        <taxon>malvids</taxon>
        <taxon>Sapindales</taxon>
        <taxon>Rutaceae</taxon>
        <taxon>Aurantioideae</taxon>
        <taxon>Citrus</taxon>
    </lineage>
</organism>
<evidence type="ECO:0000313" key="1">
    <source>
        <dbReference type="EMBL" id="KAK9176456.1"/>
    </source>
</evidence>
<name>A0AAP0LJV5_9ROSI</name>
<reference evidence="1 2" key="1">
    <citation type="submission" date="2024-05" db="EMBL/GenBank/DDBJ databases">
        <title>Haplotype-resolved chromosome-level genome assembly of Huyou (Citrus changshanensis).</title>
        <authorList>
            <person name="Miao C."/>
            <person name="Chen W."/>
            <person name="Wu Y."/>
            <person name="Wang L."/>
            <person name="Zhao S."/>
            <person name="Grierson D."/>
            <person name="Xu C."/>
            <person name="Chen K."/>
        </authorList>
    </citation>
    <scope>NUCLEOTIDE SEQUENCE [LARGE SCALE GENOMIC DNA]</scope>
    <source>
        <strain evidence="1">01-14</strain>
        <tissue evidence="1">Leaf</tissue>
    </source>
</reference>
<evidence type="ECO:0008006" key="3">
    <source>
        <dbReference type="Google" id="ProtNLM"/>
    </source>
</evidence>
<dbReference type="EMBL" id="JBCGBO010000025">
    <property type="protein sequence ID" value="KAK9176456.1"/>
    <property type="molecule type" value="Genomic_DNA"/>
</dbReference>
<keyword evidence="2" id="KW-1185">Reference proteome</keyword>
<evidence type="ECO:0000313" key="2">
    <source>
        <dbReference type="Proteomes" id="UP001428341"/>
    </source>
</evidence>